<dbReference type="STRING" id="1220924.W2SA65"/>
<name>W2SA65_CYPE1</name>
<dbReference type="GO" id="GO:0030121">
    <property type="term" value="C:AP-1 adaptor complex"/>
    <property type="evidence" value="ECO:0007669"/>
    <property type="project" value="InterPro"/>
</dbReference>
<evidence type="ECO:0000256" key="3">
    <source>
        <dbReference type="ARBA" id="ARBA00006613"/>
    </source>
</evidence>
<gene>
    <name evidence="12" type="ORF">HMPREF1541_09419</name>
</gene>
<dbReference type="RefSeq" id="XP_008712315.1">
    <property type="nucleotide sequence ID" value="XM_008714093.1"/>
</dbReference>
<evidence type="ECO:0000313" key="13">
    <source>
        <dbReference type="Proteomes" id="UP000030752"/>
    </source>
</evidence>
<comment type="subunit">
    <text evidence="9">Adaptor protein complex 1 (AP-1) is a heterotetramer composed of two large adaptins (gamma-type subunit APL4 and beta-type subunit APL2), a medium adaptin (mu-type subunit APM1) and a small adaptin (sigma-type subunit APS1). AP-1 interacts with clathrin.</text>
</comment>
<dbReference type="InterPro" id="IPR050840">
    <property type="entry name" value="Adaptor_Complx_Large_Subunit"/>
</dbReference>
<dbReference type="GO" id="GO:0016192">
    <property type="term" value="P:vesicle-mediated transport"/>
    <property type="evidence" value="ECO:0007669"/>
    <property type="project" value="InterPro"/>
</dbReference>
<dbReference type="EMBL" id="KB822712">
    <property type="protein sequence ID" value="ETN45587.1"/>
    <property type="molecule type" value="Genomic_DNA"/>
</dbReference>
<dbReference type="eggNOG" id="KOG1062">
    <property type="taxonomic scope" value="Eukaryota"/>
</dbReference>
<evidence type="ECO:0000256" key="9">
    <source>
        <dbReference type="ARBA" id="ARBA00062546"/>
    </source>
</evidence>
<evidence type="ECO:0000313" key="12">
    <source>
        <dbReference type="EMBL" id="ETN45587.1"/>
    </source>
</evidence>
<dbReference type="Proteomes" id="UP000030752">
    <property type="component" value="Unassembled WGS sequence"/>
</dbReference>
<dbReference type="Pfam" id="PF02883">
    <property type="entry name" value="Alpha_adaptinC2"/>
    <property type="match status" value="1"/>
</dbReference>
<dbReference type="Gene3D" id="1.25.10.10">
    <property type="entry name" value="Leucine-rich Repeat Variant"/>
    <property type="match status" value="1"/>
</dbReference>
<evidence type="ECO:0000259" key="11">
    <source>
        <dbReference type="PROSITE" id="PS50180"/>
    </source>
</evidence>
<dbReference type="InterPro" id="IPR002553">
    <property type="entry name" value="Clathrin/coatomer_adapt-like_N"/>
</dbReference>
<dbReference type="InterPro" id="IPR008153">
    <property type="entry name" value="GAE_dom"/>
</dbReference>
<dbReference type="Pfam" id="PF01602">
    <property type="entry name" value="Adaptin_N"/>
    <property type="match status" value="1"/>
</dbReference>
<sequence>MSSRTLPAVHLRVPVTNSTTVKQFIRNVRASKTIADERAVVQKESAAIRASFREEGHDSNTRRNNVAKLLYLFTLGERTHFGQIECLKLLASPRFADKRLGYLGTMLLLDENQEVLTLVTNSLQNDLKHSNQYVVGLALCTMGNIASVEMCRDLFPDIENLISTANPYIRRKAAICAMKICRKVPDLQEHFLDKAKALLNDRNHGVLLCGLTFVTSMCEAEEMEEGEEGAIEMFKIVVPQLVRVLKNLQSSGYTPEHDVSGITDPFLQVKILKLFRVLGRGDAEVSEQINDILAQVATNTEASKNVGNAILYEAVLTILDIEADSGLRVLGVNILGKFLSNKDNNIRYVALNTLLKVVAIEPNAVQRHRNTILECLRDPDISIRRRALDLSFTLIREDNIRVLIRELLAFLEVADNEFKPVMTTQIGIAADRFAPSKRWHIDTMLRIVKLAGNYVKEQILSSFIRLIATSPDQQTYAVQKLYSGLKADITQEGLTLAATWCIGEYGELLLRGGSYEDEDLVKEVHESDIVDLYTTILDSTYATQIVTEYIITSSMKLTTRMSDPSQIERIRRLMGSRTSDLNIEIQQRAVEYGNMFGYDGIRRGVLEKMPPPEIREDQRVLGQAVAPAKDKRKAALKEKSKRVSKVAEQDMLLDLMGGTDTPAVDMSATLNGQQNTADLLADILGGGNSVSSPPPQTMSPAPAQSNTDSIMDLFGNGTNASSKPATPSIPAGPAAHNVYSKNGLAVTMQISRSAAGVQALARFKNSSNFDTLSGVGLQAAVPKSQKLTLQAINKSTLEGGEEATQGMKIVGATGVSSRLSSL</sequence>
<dbReference type="InParanoid" id="W2SA65"/>
<dbReference type="VEuPathDB" id="FungiDB:HMPREF1541_09419"/>
<evidence type="ECO:0000256" key="10">
    <source>
        <dbReference type="PIRNR" id="PIRNR037094"/>
    </source>
</evidence>
<dbReference type="InterPro" id="IPR013041">
    <property type="entry name" value="Clathrin_app_Ig-like_sf"/>
</dbReference>
<dbReference type="InterPro" id="IPR008152">
    <property type="entry name" value="Clathrin_a/b/g-adaptin_app_Ig"/>
</dbReference>
<dbReference type="PANTHER" id="PTHR22780">
    <property type="entry name" value="ADAPTIN, ALPHA/GAMMA/EPSILON"/>
    <property type="match status" value="1"/>
</dbReference>
<accession>W2SA65</accession>
<keyword evidence="8 10" id="KW-0968">Cytoplasmic vesicle</keyword>
<evidence type="ECO:0000256" key="1">
    <source>
        <dbReference type="ARBA" id="ARBA00004156"/>
    </source>
</evidence>
<keyword evidence="7 10" id="KW-0472">Membrane</keyword>
<dbReference type="SUPFAM" id="SSF48371">
    <property type="entry name" value="ARM repeat"/>
    <property type="match status" value="1"/>
</dbReference>
<evidence type="ECO:0000256" key="4">
    <source>
        <dbReference type="ARBA" id="ARBA00022448"/>
    </source>
</evidence>
<comment type="similarity">
    <text evidence="3 10">Belongs to the adaptor complexes large subunit family.</text>
</comment>
<dbReference type="AlphaFoldDB" id="W2SA65"/>
<dbReference type="SUPFAM" id="SSF49348">
    <property type="entry name" value="Clathrin adaptor appendage domain"/>
    <property type="match status" value="1"/>
</dbReference>
<evidence type="ECO:0000256" key="6">
    <source>
        <dbReference type="ARBA" id="ARBA00023034"/>
    </source>
</evidence>
<dbReference type="PROSITE" id="PS50180">
    <property type="entry name" value="GAE"/>
    <property type="match status" value="1"/>
</dbReference>
<keyword evidence="13" id="KW-1185">Reference proteome</keyword>
<dbReference type="GO" id="GO:0006886">
    <property type="term" value="P:intracellular protein transport"/>
    <property type="evidence" value="ECO:0007669"/>
    <property type="project" value="UniProtKB-UniRule"/>
</dbReference>
<evidence type="ECO:0000256" key="5">
    <source>
        <dbReference type="ARBA" id="ARBA00022927"/>
    </source>
</evidence>
<keyword evidence="4 10" id="KW-0813">Transport</keyword>
<evidence type="ECO:0000256" key="8">
    <source>
        <dbReference type="ARBA" id="ARBA00023329"/>
    </source>
</evidence>
<protein>
    <recommendedName>
        <fullName evidence="10">AP-1 complex subunit gamma</fullName>
    </recommendedName>
</protein>
<dbReference type="PIRSF" id="PIRSF037094">
    <property type="entry name" value="AP1_complex_gamma"/>
    <property type="match status" value="1"/>
</dbReference>
<dbReference type="GeneID" id="19976758"/>
<comment type="subcellular location">
    <subcellularLocation>
        <location evidence="1">Cytoplasmic vesicle membrane</location>
    </subcellularLocation>
    <subcellularLocation>
        <location evidence="2">Golgi apparatus</location>
    </subcellularLocation>
</comment>
<dbReference type="InterPro" id="IPR011989">
    <property type="entry name" value="ARM-like"/>
</dbReference>
<dbReference type="HOGENOM" id="CLU_003824_0_0_1"/>
<dbReference type="GO" id="GO:0016482">
    <property type="term" value="P:cytosolic transport"/>
    <property type="evidence" value="ECO:0007669"/>
    <property type="project" value="UniProtKB-ARBA"/>
</dbReference>
<evidence type="ECO:0000256" key="7">
    <source>
        <dbReference type="ARBA" id="ARBA00023136"/>
    </source>
</evidence>
<dbReference type="OrthoDB" id="28053at2759"/>
<keyword evidence="5 10" id="KW-0653">Protein transport</keyword>
<feature type="domain" description="GAE" evidence="11">
    <location>
        <begin position="731"/>
        <end position="822"/>
    </location>
</feature>
<organism evidence="12 13">
    <name type="scientific">Cyphellophora europaea (strain CBS 101466)</name>
    <name type="common">Phialophora europaea</name>
    <dbReference type="NCBI Taxonomy" id="1220924"/>
    <lineage>
        <taxon>Eukaryota</taxon>
        <taxon>Fungi</taxon>
        <taxon>Dikarya</taxon>
        <taxon>Ascomycota</taxon>
        <taxon>Pezizomycotina</taxon>
        <taxon>Eurotiomycetes</taxon>
        <taxon>Chaetothyriomycetidae</taxon>
        <taxon>Chaetothyriales</taxon>
        <taxon>Cyphellophoraceae</taxon>
        <taxon>Cyphellophora</taxon>
    </lineage>
</organism>
<evidence type="ECO:0000256" key="2">
    <source>
        <dbReference type="ARBA" id="ARBA00004555"/>
    </source>
</evidence>
<dbReference type="Gene3D" id="2.60.40.1230">
    <property type="match status" value="1"/>
</dbReference>
<dbReference type="GO" id="GO:0005829">
    <property type="term" value="C:cytosol"/>
    <property type="evidence" value="ECO:0007669"/>
    <property type="project" value="GOC"/>
</dbReference>
<proteinExistence type="inferred from homology"/>
<dbReference type="FunCoup" id="W2SA65">
    <property type="interactions" value="650"/>
</dbReference>
<keyword evidence="6 10" id="KW-0333">Golgi apparatus</keyword>
<dbReference type="FunFam" id="1.25.10.10:FF:000030">
    <property type="entry name" value="AP-1 complex subunit gamma"/>
    <property type="match status" value="1"/>
</dbReference>
<reference evidence="12 13" key="1">
    <citation type="submission" date="2013-03" db="EMBL/GenBank/DDBJ databases">
        <title>The Genome Sequence of Phialophora europaea CBS 101466.</title>
        <authorList>
            <consortium name="The Broad Institute Genomics Platform"/>
            <person name="Cuomo C."/>
            <person name="de Hoog S."/>
            <person name="Gorbushina A."/>
            <person name="Walker B."/>
            <person name="Young S.K."/>
            <person name="Zeng Q."/>
            <person name="Gargeya S."/>
            <person name="Fitzgerald M."/>
            <person name="Haas B."/>
            <person name="Abouelleil A."/>
            <person name="Allen A.W."/>
            <person name="Alvarado L."/>
            <person name="Arachchi H.M."/>
            <person name="Berlin A.M."/>
            <person name="Chapman S.B."/>
            <person name="Gainer-Dewar J."/>
            <person name="Goldberg J."/>
            <person name="Griggs A."/>
            <person name="Gujja S."/>
            <person name="Hansen M."/>
            <person name="Howarth C."/>
            <person name="Imamovic A."/>
            <person name="Ireland A."/>
            <person name="Larimer J."/>
            <person name="McCowan C."/>
            <person name="Murphy C."/>
            <person name="Pearson M."/>
            <person name="Poon T.W."/>
            <person name="Priest M."/>
            <person name="Roberts A."/>
            <person name="Saif S."/>
            <person name="Shea T."/>
            <person name="Sisk P."/>
            <person name="Sykes S."/>
            <person name="Wortman J."/>
            <person name="Nusbaum C."/>
            <person name="Birren B."/>
        </authorList>
    </citation>
    <scope>NUCLEOTIDE SEQUENCE [LARGE SCALE GENOMIC DNA]</scope>
    <source>
        <strain evidence="12 13">CBS 101466</strain>
    </source>
</reference>
<dbReference type="InterPro" id="IPR016024">
    <property type="entry name" value="ARM-type_fold"/>
</dbReference>
<dbReference type="InterPro" id="IPR017107">
    <property type="entry name" value="AP1_complex_gsu"/>
</dbReference>
<dbReference type="SMART" id="SM00809">
    <property type="entry name" value="Alpha_adaptinC2"/>
    <property type="match status" value="1"/>
</dbReference>